<dbReference type="EMBL" id="PEWA01000054">
    <property type="protein sequence ID" value="PIU73107.1"/>
    <property type="molecule type" value="Genomic_DNA"/>
</dbReference>
<keyword evidence="3 7" id="KW-0547">Nucleotide-binding</keyword>
<evidence type="ECO:0000256" key="7">
    <source>
        <dbReference type="HAMAP-Rule" id="MF_00120"/>
    </source>
</evidence>
<dbReference type="InterPro" id="IPR023631">
    <property type="entry name" value="Amidase_dom"/>
</dbReference>
<evidence type="ECO:0000256" key="3">
    <source>
        <dbReference type="ARBA" id="ARBA00022741"/>
    </source>
</evidence>
<comment type="similarity">
    <text evidence="1 7">Belongs to the amidase family. GatA subfamily.</text>
</comment>
<dbReference type="InterPro" id="IPR036928">
    <property type="entry name" value="AS_sf"/>
</dbReference>
<dbReference type="GO" id="GO:0005524">
    <property type="term" value="F:ATP binding"/>
    <property type="evidence" value="ECO:0007669"/>
    <property type="project" value="UniProtKB-KW"/>
</dbReference>
<dbReference type="Pfam" id="PF01425">
    <property type="entry name" value="Amidase"/>
    <property type="match status" value="1"/>
</dbReference>
<protein>
    <recommendedName>
        <fullName evidence="7">Glutamyl-tRNA(Gln) amidotransferase subunit A</fullName>
        <shortName evidence="7">Glu-ADT subunit A</shortName>
        <ecNumber evidence="7">6.3.5.7</ecNumber>
    </recommendedName>
</protein>
<comment type="function">
    <text evidence="7">Allows the formation of correctly charged Gln-tRNA(Gln) through the transamidation of misacylated Glu-tRNA(Gln) in organisms which lack glutaminyl-tRNA synthetase. The reaction takes place in the presence of glutamine and ATP through an activated gamma-phospho-Glu-tRNA(Gln).</text>
</comment>
<evidence type="ECO:0000313" key="10">
    <source>
        <dbReference type="Proteomes" id="UP000231407"/>
    </source>
</evidence>
<comment type="catalytic activity">
    <reaction evidence="6 7">
        <text>L-glutamyl-tRNA(Gln) + L-glutamine + ATP + H2O = L-glutaminyl-tRNA(Gln) + L-glutamate + ADP + phosphate + H(+)</text>
        <dbReference type="Rhea" id="RHEA:17521"/>
        <dbReference type="Rhea" id="RHEA-COMP:9681"/>
        <dbReference type="Rhea" id="RHEA-COMP:9684"/>
        <dbReference type="ChEBI" id="CHEBI:15377"/>
        <dbReference type="ChEBI" id="CHEBI:15378"/>
        <dbReference type="ChEBI" id="CHEBI:29985"/>
        <dbReference type="ChEBI" id="CHEBI:30616"/>
        <dbReference type="ChEBI" id="CHEBI:43474"/>
        <dbReference type="ChEBI" id="CHEBI:58359"/>
        <dbReference type="ChEBI" id="CHEBI:78520"/>
        <dbReference type="ChEBI" id="CHEBI:78521"/>
        <dbReference type="ChEBI" id="CHEBI:456216"/>
        <dbReference type="EC" id="6.3.5.7"/>
    </reaction>
</comment>
<evidence type="ECO:0000313" key="9">
    <source>
        <dbReference type="EMBL" id="PIU73107.1"/>
    </source>
</evidence>
<accession>A0A2M7ARE8</accession>
<proteinExistence type="inferred from homology"/>
<dbReference type="Proteomes" id="UP000231407">
    <property type="component" value="Unassembled WGS sequence"/>
</dbReference>
<dbReference type="PROSITE" id="PS00571">
    <property type="entry name" value="AMIDASES"/>
    <property type="match status" value="1"/>
</dbReference>
<evidence type="ECO:0000256" key="6">
    <source>
        <dbReference type="ARBA" id="ARBA00047407"/>
    </source>
</evidence>
<reference evidence="10" key="1">
    <citation type="submission" date="2017-09" db="EMBL/GenBank/DDBJ databases">
        <title>Depth-based differentiation of microbial function through sediment-hosted aquifers and enrichment of novel symbionts in the deep terrestrial subsurface.</title>
        <authorList>
            <person name="Probst A.J."/>
            <person name="Ladd B."/>
            <person name="Jarett J.K."/>
            <person name="Geller-Mcgrath D.E."/>
            <person name="Sieber C.M.K."/>
            <person name="Emerson J.B."/>
            <person name="Anantharaman K."/>
            <person name="Thomas B.C."/>
            <person name="Malmstrom R."/>
            <person name="Stieglmeier M."/>
            <person name="Klingl A."/>
            <person name="Woyke T."/>
            <person name="Ryan C.M."/>
            <person name="Banfield J.F."/>
        </authorList>
    </citation>
    <scope>NUCLEOTIDE SEQUENCE [LARGE SCALE GENOMIC DNA]</scope>
</reference>
<feature type="active site" description="Charge relay system" evidence="7">
    <location>
        <position position="72"/>
    </location>
</feature>
<feature type="active site" description="Charge relay system" evidence="7">
    <location>
        <position position="147"/>
    </location>
</feature>
<gene>
    <name evidence="7 9" type="primary">gatA</name>
    <name evidence="9" type="ORF">COS78_03960</name>
</gene>
<dbReference type="PANTHER" id="PTHR11895:SF7">
    <property type="entry name" value="GLUTAMYL-TRNA(GLN) AMIDOTRANSFERASE SUBUNIT A, MITOCHONDRIAL"/>
    <property type="match status" value="1"/>
</dbReference>
<dbReference type="AlphaFoldDB" id="A0A2M7ARE8"/>
<keyword evidence="2 7" id="KW-0436">Ligase</keyword>
<dbReference type="PANTHER" id="PTHR11895">
    <property type="entry name" value="TRANSAMIDASE"/>
    <property type="match status" value="1"/>
</dbReference>
<keyword evidence="5 7" id="KW-0648">Protein biosynthesis</keyword>
<dbReference type="InterPro" id="IPR000120">
    <property type="entry name" value="Amidase"/>
</dbReference>
<feature type="domain" description="Amidase" evidence="8">
    <location>
        <begin position="23"/>
        <end position="445"/>
    </location>
</feature>
<evidence type="ECO:0000256" key="2">
    <source>
        <dbReference type="ARBA" id="ARBA00022598"/>
    </source>
</evidence>
<dbReference type="GO" id="GO:0016740">
    <property type="term" value="F:transferase activity"/>
    <property type="evidence" value="ECO:0007669"/>
    <property type="project" value="UniProtKB-KW"/>
</dbReference>
<evidence type="ECO:0000256" key="5">
    <source>
        <dbReference type="ARBA" id="ARBA00022917"/>
    </source>
</evidence>
<dbReference type="NCBIfam" id="TIGR00132">
    <property type="entry name" value="gatA"/>
    <property type="match status" value="1"/>
</dbReference>
<dbReference type="InterPro" id="IPR004412">
    <property type="entry name" value="GatA"/>
</dbReference>
<keyword evidence="4 7" id="KW-0067">ATP-binding</keyword>
<dbReference type="GO" id="GO:0050567">
    <property type="term" value="F:glutaminyl-tRNA synthase (glutamine-hydrolyzing) activity"/>
    <property type="evidence" value="ECO:0007669"/>
    <property type="project" value="UniProtKB-UniRule"/>
</dbReference>
<dbReference type="GO" id="GO:0030956">
    <property type="term" value="C:glutamyl-tRNA(Gln) amidotransferase complex"/>
    <property type="evidence" value="ECO:0007669"/>
    <property type="project" value="InterPro"/>
</dbReference>
<dbReference type="HAMAP" id="MF_00120">
    <property type="entry name" value="GatA"/>
    <property type="match status" value="1"/>
</dbReference>
<evidence type="ECO:0000256" key="1">
    <source>
        <dbReference type="ARBA" id="ARBA00008069"/>
    </source>
</evidence>
<dbReference type="GO" id="GO:0006412">
    <property type="term" value="P:translation"/>
    <property type="evidence" value="ECO:0007669"/>
    <property type="project" value="UniProtKB-UniRule"/>
</dbReference>
<name>A0A2M7ARE8_9BACT</name>
<keyword evidence="9" id="KW-0808">Transferase</keyword>
<dbReference type="Gene3D" id="3.90.1300.10">
    <property type="entry name" value="Amidase signature (AS) domain"/>
    <property type="match status" value="1"/>
</dbReference>
<dbReference type="SUPFAM" id="SSF75304">
    <property type="entry name" value="Amidase signature (AS) enzymes"/>
    <property type="match status" value="1"/>
</dbReference>
<organism evidence="9 10">
    <name type="scientific">Candidatus Shapirobacteria bacterium CG06_land_8_20_14_3_00_40_12</name>
    <dbReference type="NCBI Taxonomy" id="1974881"/>
    <lineage>
        <taxon>Bacteria</taxon>
        <taxon>Candidatus Shapironibacteriota</taxon>
    </lineage>
</organism>
<dbReference type="InterPro" id="IPR020556">
    <property type="entry name" value="Amidase_CS"/>
</dbReference>
<comment type="caution">
    <text evidence="9">The sequence shown here is derived from an EMBL/GenBank/DDBJ whole genome shotgun (WGS) entry which is preliminary data.</text>
</comment>
<comment type="subunit">
    <text evidence="7">Heterotrimer of A, B and C subunits.</text>
</comment>
<sequence length="475" mass="51304">MLLDKSILELAAGLRQDEFTSVDLVNECYDNIAKYNDKINAFITILPRETAIKQAQSVKLTSPLSGLPFVIKDCFNTSGITTTAASHVLKNYIAPYDATVYKKLLTAGAILIGKMNMDAWGHGGSSENTDFGPVKNPWDTTRVAGGSSGGPAAAISARMAVFAIGEDTGGSIRNPAAWCNITGLKVTYGRVSRYGSIAYASSFDTVGPMAKTAQDCAIVLETIAGVDPYDATSSPISVPSYSTLLNKKVSDLTIGIPDEFFQAGLDPEVKTAVLKVAEDLKNAGAKIKNLSMPLFDYGLAIYYLIGPSETSSNLARYDGIRYGQGREFFTDETTRRILIGTYALSAGYYDAYYKKAQQVRTLFIEEYKKALTKCSVLLQPITPTQPPKIGELMSDPLQNFLADIYTTSQNPIGVPSLAFPCGFTKTGLPIGAQLVGPMFSEDLLLNIGYQYQQLTDNHLKSPLSKGDLEGLKPKP</sequence>
<evidence type="ECO:0000259" key="8">
    <source>
        <dbReference type="Pfam" id="PF01425"/>
    </source>
</evidence>
<dbReference type="EC" id="6.3.5.7" evidence="7"/>
<evidence type="ECO:0000256" key="4">
    <source>
        <dbReference type="ARBA" id="ARBA00022840"/>
    </source>
</evidence>
<feature type="active site" description="Acyl-ester intermediate" evidence="7">
    <location>
        <position position="171"/>
    </location>
</feature>